<accession>A0A5C8ENV0</accession>
<proteinExistence type="predicted"/>
<reference evidence="1 2" key="1">
    <citation type="journal article" date="1992" name="Lakartidningen">
        <title>[Penicillin V and not amoxicillin is the first choice preparation in acute otitis].</title>
        <authorList>
            <person name="Kamme C."/>
            <person name="Lundgren K."/>
            <person name="Prellner K."/>
        </authorList>
    </citation>
    <scope>NUCLEOTIDE SEQUENCE [LARGE SCALE GENOMIC DNA]</scope>
    <source>
        <strain evidence="1 2">PC3997IV</strain>
    </source>
</reference>
<evidence type="ECO:0000313" key="2">
    <source>
        <dbReference type="Proteomes" id="UP000325002"/>
    </source>
</evidence>
<dbReference type="Proteomes" id="UP000325002">
    <property type="component" value="Unassembled WGS sequence"/>
</dbReference>
<dbReference type="EMBL" id="SAYD01000018">
    <property type="protein sequence ID" value="TXJ38754.1"/>
    <property type="molecule type" value="Genomic_DNA"/>
</dbReference>
<name>A0A5C8ENV0_9SPIR</name>
<dbReference type="RefSeq" id="WP_147546958.1">
    <property type="nucleotide sequence ID" value="NZ_SAYD01000018.1"/>
</dbReference>
<organism evidence="1 2">
    <name type="scientific">Brachyspira aalborgi</name>
    <dbReference type="NCBI Taxonomy" id="29522"/>
    <lineage>
        <taxon>Bacteria</taxon>
        <taxon>Pseudomonadati</taxon>
        <taxon>Spirochaetota</taxon>
        <taxon>Spirochaetia</taxon>
        <taxon>Brachyspirales</taxon>
        <taxon>Brachyspiraceae</taxon>
        <taxon>Brachyspira</taxon>
    </lineage>
</organism>
<evidence type="ECO:0000313" key="1">
    <source>
        <dbReference type="EMBL" id="TXJ38754.1"/>
    </source>
</evidence>
<comment type="caution">
    <text evidence="1">The sequence shown here is derived from an EMBL/GenBank/DDBJ whole genome shotgun (WGS) entry which is preliminary data.</text>
</comment>
<sequence>MEEKIEKPPLCVRLFDKKSYFKDDELLKTLETEKDKITKILNEYFDNSFERFLKENDILEGRIDFGIEIKK</sequence>
<gene>
    <name evidence="1" type="ORF">EPJ81_06385</name>
</gene>
<dbReference type="AlphaFoldDB" id="A0A5C8ENV0"/>
<protein>
    <submittedName>
        <fullName evidence="1">Uncharacterized protein</fullName>
    </submittedName>
</protein>